<dbReference type="GeneID" id="8627296"/>
<comment type="caution">
    <text evidence="1">The sequence shown here is derived from an EMBL/GenBank/DDBJ whole genome shotgun (WGS) entry which is preliminary data.</text>
</comment>
<dbReference type="HOGENOM" id="CLU_585855_0_0_1"/>
<dbReference type="SUPFAM" id="SSF56849">
    <property type="entry name" value="delta-Endotoxin (insectocide), N-terminal domain"/>
    <property type="match status" value="1"/>
</dbReference>
<organism evidence="1 2">
    <name type="scientific">Dictyostelium discoideum</name>
    <name type="common">Social amoeba</name>
    <dbReference type="NCBI Taxonomy" id="44689"/>
    <lineage>
        <taxon>Eukaryota</taxon>
        <taxon>Amoebozoa</taxon>
        <taxon>Evosea</taxon>
        <taxon>Eumycetozoa</taxon>
        <taxon>Dictyostelia</taxon>
        <taxon>Dictyosteliales</taxon>
        <taxon>Dictyosteliaceae</taxon>
        <taxon>Dictyostelium</taxon>
    </lineage>
</organism>
<dbReference type="InterPro" id="IPR036716">
    <property type="entry name" value="Pest_crys_N_sf"/>
</dbReference>
<evidence type="ECO:0000313" key="1">
    <source>
        <dbReference type="EMBL" id="EAL62577.2"/>
    </source>
</evidence>
<gene>
    <name evidence="1" type="ORF">DDB_G0289731</name>
</gene>
<keyword evidence="2" id="KW-1185">Reference proteome</keyword>
<sequence length="467" mass="54669">MAEVSFKESDILKKYKETHKAGYDEIIEKPKAVVFFDFIKDFGVIVGGIIGSIPIIGSGASAVFNVLYDHFAVDPSSGEVIRFVTPEEFESRLNSFRRQMEDFVNQKLDQTYVSIANSHHRALQKILNRYHELIVTFENNFGVPISSLGQYGINVKNYKNFKPSEDIPEGKEELQQMIRSQYLDVMNKIDECIEFFTGGSREQNLLLRGNYVITILWFITLQRDVYAIGERWDFPPQLRDQVKDSISVKIDECYKHLTTVTDRDQFRADTDYDNKDLLRIYSRFTFLDLNLYKENFHRPVLNRDTKVVEIGSKYDNFPLYLVNHGVLDMRLPPYEIDHPAENLGFAVYDFINDGVLWLNFSLLLDFGYKVSRPTRSFKKVTMEIRINDYENPNDFSVTVDSTTKASKDMEKLTFRSFAQYRLFVEQDFGRVYKCTFDFSQEKTSFDVSFQSLEPYMNQLNCVHYRLE</sequence>
<reference evidence="1 2" key="1">
    <citation type="journal article" date="2005" name="Nature">
        <title>The genome of the social amoeba Dictyostelium discoideum.</title>
        <authorList>
            <consortium name="The Dictyostelium discoideum Sequencing Consortium"/>
            <person name="Eichinger L."/>
            <person name="Pachebat J.A."/>
            <person name="Glockner G."/>
            <person name="Rajandream M.A."/>
            <person name="Sucgang R."/>
            <person name="Berriman M."/>
            <person name="Song J."/>
            <person name="Olsen R."/>
            <person name="Szafranski K."/>
            <person name="Xu Q."/>
            <person name="Tunggal B."/>
            <person name="Kummerfeld S."/>
            <person name="Madera M."/>
            <person name="Konfortov B.A."/>
            <person name="Rivero F."/>
            <person name="Bankier A.T."/>
            <person name="Lehmann R."/>
            <person name="Hamlin N."/>
            <person name="Davies R."/>
            <person name="Gaudet P."/>
            <person name="Fey P."/>
            <person name="Pilcher K."/>
            <person name="Chen G."/>
            <person name="Saunders D."/>
            <person name="Sodergren E."/>
            <person name="Davis P."/>
            <person name="Kerhornou A."/>
            <person name="Nie X."/>
            <person name="Hall N."/>
            <person name="Anjard C."/>
            <person name="Hemphill L."/>
            <person name="Bason N."/>
            <person name="Farbrother P."/>
            <person name="Desany B."/>
            <person name="Just E."/>
            <person name="Morio T."/>
            <person name="Rost R."/>
            <person name="Churcher C."/>
            <person name="Cooper J."/>
            <person name="Haydock S."/>
            <person name="van Driessche N."/>
            <person name="Cronin A."/>
            <person name="Goodhead I."/>
            <person name="Muzny D."/>
            <person name="Mourier T."/>
            <person name="Pain A."/>
            <person name="Lu M."/>
            <person name="Harper D."/>
            <person name="Lindsay R."/>
            <person name="Hauser H."/>
            <person name="James K."/>
            <person name="Quiles M."/>
            <person name="Madan Babu M."/>
            <person name="Saito T."/>
            <person name="Buchrieser C."/>
            <person name="Wardroper A."/>
            <person name="Felder M."/>
            <person name="Thangavelu M."/>
            <person name="Johnson D."/>
            <person name="Knights A."/>
            <person name="Loulseged H."/>
            <person name="Mungall K."/>
            <person name="Oliver K."/>
            <person name="Price C."/>
            <person name="Quail M.A."/>
            <person name="Urushihara H."/>
            <person name="Hernandez J."/>
            <person name="Rabbinowitsch E."/>
            <person name="Steffen D."/>
            <person name="Sanders M."/>
            <person name="Ma J."/>
            <person name="Kohara Y."/>
            <person name="Sharp S."/>
            <person name="Simmonds M."/>
            <person name="Spiegler S."/>
            <person name="Tivey A."/>
            <person name="Sugano S."/>
            <person name="White B."/>
            <person name="Walker D."/>
            <person name="Woodward J."/>
            <person name="Winckler T."/>
            <person name="Tanaka Y."/>
            <person name="Shaulsky G."/>
            <person name="Schleicher M."/>
            <person name="Weinstock G."/>
            <person name="Rosenthal A."/>
            <person name="Cox E.C."/>
            <person name="Chisholm R.L."/>
            <person name="Gibbs R."/>
            <person name="Loomis W.F."/>
            <person name="Platzer M."/>
            <person name="Kay R.R."/>
            <person name="Williams J."/>
            <person name="Dear P.H."/>
            <person name="Noegel A.A."/>
            <person name="Barrell B."/>
            <person name="Kuspa A."/>
        </authorList>
    </citation>
    <scope>NUCLEOTIDE SEQUENCE [LARGE SCALE GENOMIC DNA]</scope>
    <source>
        <strain evidence="1 2">AX4</strain>
    </source>
</reference>
<proteinExistence type="predicted"/>
<name>Q54H34_DICDI</name>
<dbReference type="AlphaFoldDB" id="Q54H34"/>
<dbReference type="dictyBase" id="DDB_G0289731"/>
<dbReference type="RefSeq" id="XP_636084.2">
    <property type="nucleotide sequence ID" value="XM_630992.2"/>
</dbReference>
<dbReference type="PANTHER" id="PTHR35598">
    <property type="entry name" value="ENDOTOXIN_N DOMAIN-CONTAINING PROTEIN"/>
    <property type="match status" value="1"/>
</dbReference>
<dbReference type="PANTHER" id="PTHR35598:SF3">
    <property type="entry name" value="N-TERMINAL DELTA ENDOTOXIN DOMAIN-CONTAINING PROTEIN-RELATED"/>
    <property type="match status" value="1"/>
</dbReference>
<dbReference type="Proteomes" id="UP000002195">
    <property type="component" value="Unassembled WGS sequence"/>
</dbReference>
<dbReference type="InParanoid" id="Q54H34"/>
<dbReference type="EMBL" id="AAFI02000148">
    <property type="protein sequence ID" value="EAL62577.2"/>
    <property type="molecule type" value="Genomic_DNA"/>
</dbReference>
<dbReference type="VEuPathDB" id="AmoebaDB:DDB_G0289731"/>
<dbReference type="Gene3D" id="1.20.190.10">
    <property type="entry name" value="Pesticidal crystal protein, N-terminal domain"/>
    <property type="match status" value="1"/>
</dbReference>
<dbReference type="PaxDb" id="44689-DDB0267132"/>
<evidence type="ECO:0000313" key="2">
    <source>
        <dbReference type="Proteomes" id="UP000002195"/>
    </source>
</evidence>
<protein>
    <submittedName>
        <fullName evidence="1">N-terminal delta endotoxin domain-containing protein</fullName>
    </submittedName>
</protein>
<accession>Q54H34</accession>
<dbReference type="eggNOG" id="ENOG502RHUI">
    <property type="taxonomic scope" value="Eukaryota"/>
</dbReference>
<dbReference type="GO" id="GO:0090729">
    <property type="term" value="F:toxin activity"/>
    <property type="evidence" value="ECO:0007669"/>
    <property type="project" value="InterPro"/>
</dbReference>
<dbReference type="KEGG" id="ddi:DDB_G0289731"/>